<reference evidence="2" key="1">
    <citation type="submission" date="2020-06" db="EMBL/GenBank/DDBJ databases">
        <title>Characterization of fructooligosaccharide metabolism and fructooligosaccharide-degrading enzymes in human commensal butyrate producers.</title>
        <authorList>
            <person name="Tanno H."/>
            <person name="Fujii T."/>
            <person name="Hirano K."/>
            <person name="Maeno S."/>
            <person name="Tonozuka T."/>
            <person name="Sakamoto M."/>
            <person name="Ohkuma M."/>
            <person name="Tochio T."/>
            <person name="Endo A."/>
        </authorList>
    </citation>
    <scope>NUCLEOTIDE SEQUENCE</scope>
    <source>
        <strain evidence="2">JCM 17466</strain>
    </source>
</reference>
<dbReference type="RefSeq" id="WP_201312161.1">
    <property type="nucleotide sequence ID" value="NZ_BLYI01000065.1"/>
</dbReference>
<dbReference type="EMBL" id="BLYI01000065">
    <property type="protein sequence ID" value="GFO86488.1"/>
    <property type="molecule type" value="Genomic_DNA"/>
</dbReference>
<dbReference type="AlphaFoldDB" id="A0A916Q8V1"/>
<evidence type="ECO:0000256" key="1">
    <source>
        <dbReference type="SAM" id="MobiDB-lite"/>
    </source>
</evidence>
<gene>
    <name evidence="2" type="ORF">ANBU17_28350</name>
</gene>
<feature type="region of interest" description="Disordered" evidence="1">
    <location>
        <begin position="1"/>
        <end position="32"/>
    </location>
</feature>
<feature type="compositionally biased region" description="Basic and acidic residues" evidence="1">
    <location>
        <begin position="106"/>
        <end position="120"/>
    </location>
</feature>
<feature type="compositionally biased region" description="Basic residues" evidence="1">
    <location>
        <begin position="21"/>
        <end position="32"/>
    </location>
</feature>
<evidence type="ECO:0000313" key="3">
    <source>
        <dbReference type="Proteomes" id="UP000613208"/>
    </source>
</evidence>
<accession>A0A916Q8V1</accession>
<feature type="region of interest" description="Disordered" evidence="1">
    <location>
        <begin position="95"/>
        <end position="170"/>
    </location>
</feature>
<proteinExistence type="predicted"/>
<dbReference type="Proteomes" id="UP000613208">
    <property type="component" value="Unassembled WGS sequence"/>
</dbReference>
<keyword evidence="3" id="KW-1185">Reference proteome</keyword>
<sequence length="170" mass="19145">MANEKNLIRLSPSEAREYGRRGGKASGKARRRKADFRKTLNMLLTAEIDNEDWKPVLESLGVECTLESALLMAQIKEAMNGNTKAAYFVAQYAGQSDQTAADDEEQKIRTDRAKRARDQEVGIDDNQDENIKNFLDAVRPTQDELDKLFNEEDGQEDSDNAEETEEAGEI</sequence>
<evidence type="ECO:0000313" key="2">
    <source>
        <dbReference type="EMBL" id="GFO86488.1"/>
    </source>
</evidence>
<protein>
    <submittedName>
        <fullName evidence="2">Uncharacterized protein</fullName>
    </submittedName>
</protein>
<comment type="caution">
    <text evidence="2">The sequence shown here is derived from an EMBL/GenBank/DDBJ whole genome shotgun (WGS) entry which is preliminary data.</text>
</comment>
<feature type="compositionally biased region" description="Basic and acidic residues" evidence="1">
    <location>
        <begin position="141"/>
        <end position="150"/>
    </location>
</feature>
<name>A0A916Q8V1_9FIRM</name>
<organism evidence="2 3">
    <name type="scientific">Anaerostipes butyraticus</name>
    <dbReference type="NCBI Taxonomy" id="645466"/>
    <lineage>
        <taxon>Bacteria</taxon>
        <taxon>Bacillati</taxon>
        <taxon>Bacillota</taxon>
        <taxon>Clostridia</taxon>
        <taxon>Lachnospirales</taxon>
        <taxon>Lachnospiraceae</taxon>
        <taxon>Anaerostipes</taxon>
    </lineage>
</organism>
<feature type="compositionally biased region" description="Acidic residues" evidence="1">
    <location>
        <begin position="151"/>
        <end position="170"/>
    </location>
</feature>